<dbReference type="AlphaFoldDB" id="A0ABC8SC51"/>
<dbReference type="PANTHER" id="PTHR31431:SF1">
    <property type="entry name" value="NUCLEOPORIN NUP188"/>
    <property type="match status" value="1"/>
</dbReference>
<protein>
    <submittedName>
        <fullName evidence="1">Uncharacterized protein</fullName>
    </submittedName>
</protein>
<comment type="caution">
    <text evidence="1">The sequence shown here is derived from an EMBL/GenBank/DDBJ whole genome shotgun (WGS) entry which is preliminary data.</text>
</comment>
<gene>
    <name evidence="1" type="ORF">ILEXP_LOCUS23084</name>
</gene>
<name>A0ABC8SC51_9AQUA</name>
<accession>A0ABC8SC51</accession>
<reference evidence="1 2" key="1">
    <citation type="submission" date="2024-02" db="EMBL/GenBank/DDBJ databases">
        <authorList>
            <person name="Vignale AGUSTIN F."/>
            <person name="Sosa J E."/>
            <person name="Modenutti C."/>
        </authorList>
    </citation>
    <scope>NUCLEOTIDE SEQUENCE [LARGE SCALE GENOMIC DNA]</scope>
</reference>
<evidence type="ECO:0000313" key="2">
    <source>
        <dbReference type="Proteomes" id="UP001642360"/>
    </source>
</evidence>
<evidence type="ECO:0000313" key="1">
    <source>
        <dbReference type="EMBL" id="CAK9154732.1"/>
    </source>
</evidence>
<dbReference type="EMBL" id="CAUOFW020002576">
    <property type="protein sequence ID" value="CAK9154732.1"/>
    <property type="molecule type" value="Genomic_DNA"/>
</dbReference>
<dbReference type="InterPro" id="IPR044840">
    <property type="entry name" value="Nup188"/>
</dbReference>
<proteinExistence type="predicted"/>
<dbReference type="Proteomes" id="UP001642360">
    <property type="component" value="Unassembled WGS sequence"/>
</dbReference>
<dbReference type="PANTHER" id="PTHR31431">
    <property type="entry name" value="NUCLEOPORIN NUP188 HOMOLOG"/>
    <property type="match status" value="1"/>
</dbReference>
<sequence>MIHKMVAKKKVPRRVLKGQKTLGKLVMEKLGGVKGGEMVNFGCLGERIQMGAVRVLSMLLVVAEYSQLYVFRNACFGLDDKQIADFRNSVNSILCEQSLWNEDLIVATLKLLTYAARCQPAFLAAVTGFKENVNVQLSGDDGAKRPDGGAIGSLGSKEANLLDTILQYVGRSEHLIKSKPNLLLNLLNFLKALWQEAVQFTTMLELLKKSEKFWSQLTSSILLTTSIHDDPSENLTETEALSSAYRYQCQGDILQIMAYEIFLQKKLLQSESSKNGIENKVHSEKPKDASLCGLNNILSTWQESSAFGNLIKSYASCKYDNDVYLRAKVNLHLLSFSPSLCIFFCPSIWCKLRLLNVTLKGRLEPGPGCNL</sequence>
<keyword evidence="2" id="KW-1185">Reference proteome</keyword>
<organism evidence="1 2">
    <name type="scientific">Ilex paraguariensis</name>
    <name type="common">yerba mate</name>
    <dbReference type="NCBI Taxonomy" id="185542"/>
    <lineage>
        <taxon>Eukaryota</taxon>
        <taxon>Viridiplantae</taxon>
        <taxon>Streptophyta</taxon>
        <taxon>Embryophyta</taxon>
        <taxon>Tracheophyta</taxon>
        <taxon>Spermatophyta</taxon>
        <taxon>Magnoliopsida</taxon>
        <taxon>eudicotyledons</taxon>
        <taxon>Gunneridae</taxon>
        <taxon>Pentapetalae</taxon>
        <taxon>asterids</taxon>
        <taxon>campanulids</taxon>
        <taxon>Aquifoliales</taxon>
        <taxon>Aquifoliaceae</taxon>
        <taxon>Ilex</taxon>
    </lineage>
</organism>